<keyword evidence="1" id="KW-1133">Transmembrane helix</keyword>
<dbReference type="AlphaFoldDB" id="A0A3M6VBJ0"/>
<dbReference type="Proteomes" id="UP000286097">
    <property type="component" value="Unassembled WGS sequence"/>
</dbReference>
<protein>
    <submittedName>
        <fullName evidence="2">Uncharacterized protein</fullName>
    </submittedName>
</protein>
<dbReference type="VEuPathDB" id="FungiDB:DD237_007913"/>
<feature type="transmembrane region" description="Helical" evidence="1">
    <location>
        <begin position="31"/>
        <end position="52"/>
    </location>
</feature>
<keyword evidence="4" id="KW-1185">Reference proteome</keyword>
<dbReference type="EMBL" id="QKXF01000429">
    <property type="protein sequence ID" value="RQM11452.1"/>
    <property type="molecule type" value="Genomic_DNA"/>
</dbReference>
<dbReference type="Proteomes" id="UP000282087">
    <property type="component" value="Unassembled WGS sequence"/>
</dbReference>
<evidence type="ECO:0000313" key="4">
    <source>
        <dbReference type="Proteomes" id="UP000282087"/>
    </source>
</evidence>
<accession>A0A3M6VBJ0</accession>
<organism evidence="2 4">
    <name type="scientific">Peronospora effusa</name>
    <dbReference type="NCBI Taxonomy" id="542832"/>
    <lineage>
        <taxon>Eukaryota</taxon>
        <taxon>Sar</taxon>
        <taxon>Stramenopiles</taxon>
        <taxon>Oomycota</taxon>
        <taxon>Peronosporomycetes</taxon>
        <taxon>Peronosporales</taxon>
        <taxon>Peronosporaceae</taxon>
        <taxon>Peronospora</taxon>
    </lineage>
</organism>
<reference evidence="4 5" key="1">
    <citation type="submission" date="2018-06" db="EMBL/GenBank/DDBJ databases">
        <title>Comparative genomics of downy mildews reveals potential adaptations to biotrophy.</title>
        <authorList>
            <person name="Fletcher K."/>
            <person name="Klosterman S.J."/>
            <person name="Derevnina L."/>
            <person name="Martin F."/>
            <person name="Koike S."/>
            <person name="Reyes Chin-Wo S."/>
            <person name="Mou B."/>
            <person name="Michelmore R."/>
        </authorList>
    </citation>
    <scope>NUCLEOTIDE SEQUENCE [LARGE SCALE GENOMIC DNA]</scope>
    <source>
        <strain evidence="3 5">R13</strain>
        <strain evidence="2 4">R14</strain>
    </source>
</reference>
<evidence type="ECO:0000313" key="2">
    <source>
        <dbReference type="EMBL" id="RMX62746.1"/>
    </source>
</evidence>
<keyword evidence="1" id="KW-0472">Membrane</keyword>
<evidence type="ECO:0000313" key="5">
    <source>
        <dbReference type="Proteomes" id="UP000286097"/>
    </source>
</evidence>
<dbReference type="EMBL" id="QLLG01000516">
    <property type="protein sequence ID" value="RMX62746.1"/>
    <property type="molecule type" value="Genomic_DNA"/>
</dbReference>
<sequence length="106" mass="11851">MTTFKRTDVSRMIVVFGSSNAFGRDVNEMEMMAMAGTIFVVSVLLALVYKLARGWDDIDKAGFGASVLPLHAPRATNRWVSSRKTHFGRLGTIQENEVFSFSSKMR</sequence>
<name>A0A3M6VBJ0_9STRA</name>
<proteinExistence type="predicted"/>
<comment type="caution">
    <text evidence="2">The sequence shown here is derived from an EMBL/GenBank/DDBJ whole genome shotgun (WGS) entry which is preliminary data.</text>
</comment>
<gene>
    <name evidence="3" type="ORF">DD237_007913</name>
    <name evidence="2" type="ORF">DD238_007677</name>
</gene>
<keyword evidence="1" id="KW-0812">Transmembrane</keyword>
<evidence type="ECO:0000313" key="3">
    <source>
        <dbReference type="EMBL" id="RQM11452.1"/>
    </source>
</evidence>
<evidence type="ECO:0000256" key="1">
    <source>
        <dbReference type="SAM" id="Phobius"/>
    </source>
</evidence>